<reference evidence="2 3" key="1">
    <citation type="journal article" date="2018" name="Front. Plant Sci.">
        <title>Red Clover (Trifolium pratense) and Zigzag Clover (T. medium) - A Picture of Genomic Similarities and Differences.</title>
        <authorList>
            <person name="Dluhosova J."/>
            <person name="Istvanek J."/>
            <person name="Nedelnik J."/>
            <person name="Repkova J."/>
        </authorList>
    </citation>
    <scope>NUCLEOTIDE SEQUENCE [LARGE SCALE GENOMIC DNA]</scope>
    <source>
        <strain evidence="3">cv. 10/8</strain>
        <tissue evidence="2">Leaf</tissue>
    </source>
</reference>
<dbReference type="InterPro" id="IPR026960">
    <property type="entry name" value="RVT-Znf"/>
</dbReference>
<dbReference type="AlphaFoldDB" id="A0A392P6V2"/>
<evidence type="ECO:0000313" key="2">
    <source>
        <dbReference type="EMBL" id="MCI07110.1"/>
    </source>
</evidence>
<sequence>MDTAQEDKLIWVDDMHGCYTVKSGYKFVLQSLARSDILQVEGEWNAIWRAAAPHKMCLLLWRLCRGCVPTRIRLLQRRVNCPSICPVRDQEEDSATVGRVAALMWCIWQNRNDTMWNNVRQTSSQIGKWSFEVWQDWYAANQNCETDDSPRAVQAGVCWEKPHEGWLKCKTLVFSRKMVCQRLLIALEIIWVSLELQQLPGSNLVSL</sequence>
<protein>
    <submittedName>
        <fullName evidence="2">Putative reverse transcriptase</fullName>
    </submittedName>
</protein>
<dbReference type="EMBL" id="LXQA010064234">
    <property type="protein sequence ID" value="MCI07110.1"/>
    <property type="molecule type" value="Genomic_DNA"/>
</dbReference>
<feature type="non-terminal residue" evidence="2">
    <location>
        <position position="207"/>
    </location>
</feature>
<dbReference type="Pfam" id="PF13966">
    <property type="entry name" value="zf-RVT"/>
    <property type="match status" value="1"/>
</dbReference>
<keyword evidence="2" id="KW-0808">Transferase</keyword>
<organism evidence="2 3">
    <name type="scientific">Trifolium medium</name>
    <dbReference type="NCBI Taxonomy" id="97028"/>
    <lineage>
        <taxon>Eukaryota</taxon>
        <taxon>Viridiplantae</taxon>
        <taxon>Streptophyta</taxon>
        <taxon>Embryophyta</taxon>
        <taxon>Tracheophyta</taxon>
        <taxon>Spermatophyta</taxon>
        <taxon>Magnoliopsida</taxon>
        <taxon>eudicotyledons</taxon>
        <taxon>Gunneridae</taxon>
        <taxon>Pentapetalae</taxon>
        <taxon>rosids</taxon>
        <taxon>fabids</taxon>
        <taxon>Fabales</taxon>
        <taxon>Fabaceae</taxon>
        <taxon>Papilionoideae</taxon>
        <taxon>50 kb inversion clade</taxon>
        <taxon>NPAAA clade</taxon>
        <taxon>Hologalegina</taxon>
        <taxon>IRL clade</taxon>
        <taxon>Trifolieae</taxon>
        <taxon>Trifolium</taxon>
    </lineage>
</organism>
<comment type="caution">
    <text evidence="2">The sequence shown here is derived from an EMBL/GenBank/DDBJ whole genome shotgun (WGS) entry which is preliminary data.</text>
</comment>
<evidence type="ECO:0000259" key="1">
    <source>
        <dbReference type="Pfam" id="PF13966"/>
    </source>
</evidence>
<dbReference type="Proteomes" id="UP000265520">
    <property type="component" value="Unassembled WGS sequence"/>
</dbReference>
<proteinExistence type="predicted"/>
<keyword evidence="2" id="KW-0695">RNA-directed DNA polymerase</keyword>
<keyword evidence="2" id="KW-0548">Nucleotidyltransferase</keyword>
<keyword evidence="3" id="KW-1185">Reference proteome</keyword>
<feature type="domain" description="Reverse transcriptase zinc-binding" evidence="1">
    <location>
        <begin position="19"/>
        <end position="94"/>
    </location>
</feature>
<accession>A0A392P6V2</accession>
<evidence type="ECO:0000313" key="3">
    <source>
        <dbReference type="Proteomes" id="UP000265520"/>
    </source>
</evidence>
<name>A0A392P6V2_9FABA</name>
<dbReference type="GO" id="GO:0003964">
    <property type="term" value="F:RNA-directed DNA polymerase activity"/>
    <property type="evidence" value="ECO:0007669"/>
    <property type="project" value="UniProtKB-KW"/>
</dbReference>